<gene>
    <name evidence="4" type="primary">LOC110783132</name>
</gene>
<evidence type="ECO:0000256" key="2">
    <source>
        <dbReference type="SAM" id="MobiDB-lite"/>
    </source>
</evidence>
<dbReference type="PANTHER" id="PTHR47747">
    <property type="entry name" value="RIBONUCLEASE P PROTEIN SUBUNIT P38-LIKE PROTEIN"/>
    <property type="match status" value="1"/>
</dbReference>
<reference evidence="4" key="2">
    <citation type="submission" date="2025-08" db="UniProtKB">
        <authorList>
            <consortium name="RefSeq"/>
        </authorList>
    </citation>
    <scope>IDENTIFICATION</scope>
    <source>
        <tissue evidence="4">Leaf</tissue>
    </source>
</reference>
<name>A0A9R0I5X0_SPIOL</name>
<dbReference type="RefSeq" id="XP_021843127.2">
    <property type="nucleotide sequence ID" value="XM_021987435.2"/>
</dbReference>
<feature type="region of interest" description="Disordered" evidence="2">
    <location>
        <begin position="167"/>
        <end position="187"/>
    </location>
</feature>
<dbReference type="PANTHER" id="PTHR47747:SF2">
    <property type="entry name" value="RIBONUCLEASE P PROTEIN SUBUNIT P38-LIKE PROTEIN"/>
    <property type="match status" value="1"/>
</dbReference>
<keyword evidence="3" id="KW-1185">Reference proteome</keyword>
<evidence type="ECO:0000313" key="4">
    <source>
        <dbReference type="RefSeq" id="XP_021843127.2"/>
    </source>
</evidence>
<feature type="coiled-coil region" evidence="1">
    <location>
        <begin position="409"/>
        <end position="464"/>
    </location>
</feature>
<dbReference type="KEGG" id="soe:110783132"/>
<organism evidence="3 4">
    <name type="scientific">Spinacia oleracea</name>
    <name type="common">Spinach</name>
    <dbReference type="NCBI Taxonomy" id="3562"/>
    <lineage>
        <taxon>Eukaryota</taxon>
        <taxon>Viridiplantae</taxon>
        <taxon>Streptophyta</taxon>
        <taxon>Embryophyta</taxon>
        <taxon>Tracheophyta</taxon>
        <taxon>Spermatophyta</taxon>
        <taxon>Magnoliopsida</taxon>
        <taxon>eudicotyledons</taxon>
        <taxon>Gunneridae</taxon>
        <taxon>Pentapetalae</taxon>
        <taxon>Caryophyllales</taxon>
        <taxon>Chenopodiaceae</taxon>
        <taxon>Chenopodioideae</taxon>
        <taxon>Anserineae</taxon>
        <taxon>Spinacia</taxon>
    </lineage>
</organism>
<feature type="compositionally biased region" description="Basic and acidic residues" evidence="2">
    <location>
        <begin position="528"/>
        <end position="539"/>
    </location>
</feature>
<keyword evidence="1" id="KW-0175">Coiled coil</keyword>
<protein>
    <submittedName>
        <fullName evidence="4">Uncharacterized protein</fullName>
    </submittedName>
</protein>
<evidence type="ECO:0000313" key="3">
    <source>
        <dbReference type="Proteomes" id="UP000813463"/>
    </source>
</evidence>
<dbReference type="AlphaFoldDB" id="A0A9R0I5X0"/>
<sequence>MMEEKGMSKSCIVVSKPRDDDDDDSLCAMYFGMSCALFTLNHFSSSSRAFKDEKMDNKMIQGSVNLLGLLVWRKLQEKERIGSKNELIRKLEAAEKEIIELKRARSEDAKGNDKVASIYAAQEQSWFAERRKLRHQIGSLLNDLRILDRRKNETISDLDKKMEVHVKSREEDERKKKELEEKLKSAESVMEEMRELNKSKDDEHSSELLKHRTAFIELVSNQRQLEAELGRTVKQVEGAKQQLEFLFDEKEEALLMVEELAVEVEKMRNESEQKDKIISAMVRKMKVDSSGILKEVKLFKSKRKTERLGSFPGSRNERRSLRNLLSRQVSSRLLEGFPGDENRELNNKLEQRVAGFDDLDDEVRKGIEDDYSPQSEQHGFPAECTDFHDATRLDEWVHAEAEKYHNAVEKRHQLELEALEEQIRMKDDKLEACRWKLVSSEVESKKLHSKTEEHNQEISQLKDDNFRLETLLVNREVELKNLKDQISIQLNNFNSQKSKKNSSHRRDLSMNEGDNNNGWSKFKISKKKPAEQEEEKKEVVQSVSKHTSSTSFSSIEDVEEKHVLESSKVCLNKTKWKVDLHALGVTYKIKRLNQQLLMLDRLTGNQENSDLKGFVMLLCLLKKQVGRYQTLQEKTDELSKRMGEDLNVKRGISSSKRTKEDKRKLEHFLEETFQLQRFIVATGQKLMEVQSKIAAGFVAEITNELDGPSNFDMKRFGDTMQCLFKDVQRGLEVRVSRIIGDLEGTLAYEGIHFLK</sequence>
<proteinExistence type="predicted"/>
<accession>A0A9R0I5X0</accession>
<dbReference type="Proteomes" id="UP000813463">
    <property type="component" value="Chromosome 3"/>
</dbReference>
<dbReference type="GeneID" id="110783132"/>
<evidence type="ECO:0000256" key="1">
    <source>
        <dbReference type="SAM" id="Coils"/>
    </source>
</evidence>
<feature type="region of interest" description="Disordered" evidence="2">
    <location>
        <begin position="493"/>
        <end position="543"/>
    </location>
</feature>
<dbReference type="PROSITE" id="PS51257">
    <property type="entry name" value="PROKAR_LIPOPROTEIN"/>
    <property type="match status" value="1"/>
</dbReference>
<reference evidence="3" key="1">
    <citation type="journal article" date="2021" name="Nat. Commun.">
        <title>Genomic analyses provide insights into spinach domestication and the genetic basis of agronomic traits.</title>
        <authorList>
            <person name="Cai X."/>
            <person name="Sun X."/>
            <person name="Xu C."/>
            <person name="Sun H."/>
            <person name="Wang X."/>
            <person name="Ge C."/>
            <person name="Zhang Z."/>
            <person name="Wang Q."/>
            <person name="Fei Z."/>
            <person name="Jiao C."/>
            <person name="Wang Q."/>
        </authorList>
    </citation>
    <scope>NUCLEOTIDE SEQUENCE [LARGE SCALE GENOMIC DNA]</scope>
    <source>
        <strain evidence="3">cv. Varoflay</strain>
    </source>
</reference>